<sequence>LSSVGWGPTVFGNSRRLRYLSSAVRYLPKASQIPPSEPSAGACSSPASKYIVKHAHRLRM</sequence>
<dbReference type="HOGENOM" id="CLU_2942016_0_0_1"/>
<evidence type="ECO:0000313" key="2">
    <source>
        <dbReference type="Proteomes" id="UP000030671"/>
    </source>
</evidence>
<evidence type="ECO:0000313" key="1">
    <source>
        <dbReference type="EMBL" id="ETW85816.1"/>
    </source>
</evidence>
<dbReference type="InParanoid" id="W4KLA4"/>
<accession>W4KLA4</accession>
<protein>
    <submittedName>
        <fullName evidence="1">Uncharacterized protein</fullName>
    </submittedName>
</protein>
<gene>
    <name evidence="1" type="ORF">HETIRDRAFT_310299</name>
</gene>
<feature type="non-terminal residue" evidence="1">
    <location>
        <position position="1"/>
    </location>
</feature>
<organism evidence="1 2">
    <name type="scientific">Heterobasidion irregulare (strain TC 32-1)</name>
    <dbReference type="NCBI Taxonomy" id="747525"/>
    <lineage>
        <taxon>Eukaryota</taxon>
        <taxon>Fungi</taxon>
        <taxon>Dikarya</taxon>
        <taxon>Basidiomycota</taxon>
        <taxon>Agaricomycotina</taxon>
        <taxon>Agaricomycetes</taxon>
        <taxon>Russulales</taxon>
        <taxon>Bondarzewiaceae</taxon>
        <taxon>Heterobasidion</taxon>
        <taxon>Heterobasidion annosum species complex</taxon>
    </lineage>
</organism>
<dbReference type="RefSeq" id="XP_009542637.1">
    <property type="nucleotide sequence ID" value="XM_009544342.1"/>
</dbReference>
<dbReference type="AlphaFoldDB" id="W4KLA4"/>
<reference evidence="1 2" key="1">
    <citation type="journal article" date="2012" name="New Phytol.">
        <title>Insight into trade-off between wood decay and parasitism from the genome of a fungal forest pathogen.</title>
        <authorList>
            <person name="Olson A."/>
            <person name="Aerts A."/>
            <person name="Asiegbu F."/>
            <person name="Belbahri L."/>
            <person name="Bouzid O."/>
            <person name="Broberg A."/>
            <person name="Canback B."/>
            <person name="Coutinho P.M."/>
            <person name="Cullen D."/>
            <person name="Dalman K."/>
            <person name="Deflorio G."/>
            <person name="van Diepen L.T."/>
            <person name="Dunand C."/>
            <person name="Duplessis S."/>
            <person name="Durling M."/>
            <person name="Gonthier P."/>
            <person name="Grimwood J."/>
            <person name="Fossdal C.G."/>
            <person name="Hansson D."/>
            <person name="Henrissat B."/>
            <person name="Hietala A."/>
            <person name="Himmelstrand K."/>
            <person name="Hoffmeister D."/>
            <person name="Hogberg N."/>
            <person name="James T.Y."/>
            <person name="Karlsson M."/>
            <person name="Kohler A."/>
            <person name="Kues U."/>
            <person name="Lee Y.H."/>
            <person name="Lin Y.C."/>
            <person name="Lind M."/>
            <person name="Lindquist E."/>
            <person name="Lombard V."/>
            <person name="Lucas S."/>
            <person name="Lunden K."/>
            <person name="Morin E."/>
            <person name="Murat C."/>
            <person name="Park J."/>
            <person name="Raffaello T."/>
            <person name="Rouze P."/>
            <person name="Salamov A."/>
            <person name="Schmutz J."/>
            <person name="Solheim H."/>
            <person name="Stahlberg J."/>
            <person name="Velez H."/>
            <person name="de Vries R.P."/>
            <person name="Wiebenga A."/>
            <person name="Woodward S."/>
            <person name="Yakovlev I."/>
            <person name="Garbelotto M."/>
            <person name="Martin F."/>
            <person name="Grigoriev I.V."/>
            <person name="Stenlid J."/>
        </authorList>
    </citation>
    <scope>NUCLEOTIDE SEQUENCE [LARGE SCALE GENOMIC DNA]</scope>
    <source>
        <strain evidence="1 2">TC 32-1</strain>
    </source>
</reference>
<name>W4KLA4_HETIT</name>
<keyword evidence="2" id="KW-1185">Reference proteome</keyword>
<dbReference type="EMBL" id="KI925455">
    <property type="protein sequence ID" value="ETW85816.1"/>
    <property type="molecule type" value="Genomic_DNA"/>
</dbReference>
<proteinExistence type="predicted"/>
<dbReference type="KEGG" id="hir:HETIRDRAFT_310299"/>
<dbReference type="Proteomes" id="UP000030671">
    <property type="component" value="Unassembled WGS sequence"/>
</dbReference>
<dbReference type="GeneID" id="20669770"/>